<dbReference type="EMBL" id="JANKHO010000054">
    <property type="protein sequence ID" value="KAJ3516468.1"/>
    <property type="molecule type" value="Genomic_DNA"/>
</dbReference>
<dbReference type="Proteomes" id="UP001148786">
    <property type="component" value="Unassembled WGS sequence"/>
</dbReference>
<dbReference type="AlphaFoldDB" id="A0A9W8N0M3"/>
<organism evidence="1 2">
    <name type="scientific">Agrocybe chaxingu</name>
    <dbReference type="NCBI Taxonomy" id="84603"/>
    <lineage>
        <taxon>Eukaryota</taxon>
        <taxon>Fungi</taxon>
        <taxon>Dikarya</taxon>
        <taxon>Basidiomycota</taxon>
        <taxon>Agaricomycotina</taxon>
        <taxon>Agaricomycetes</taxon>
        <taxon>Agaricomycetidae</taxon>
        <taxon>Agaricales</taxon>
        <taxon>Agaricineae</taxon>
        <taxon>Strophariaceae</taxon>
        <taxon>Agrocybe</taxon>
    </lineage>
</organism>
<dbReference type="OrthoDB" id="10523561at2759"/>
<name>A0A9W8N0M3_9AGAR</name>
<protein>
    <submittedName>
        <fullName evidence="1">Uncharacterized protein</fullName>
    </submittedName>
</protein>
<accession>A0A9W8N0M3</accession>
<evidence type="ECO:0000313" key="2">
    <source>
        <dbReference type="Proteomes" id="UP001148786"/>
    </source>
</evidence>
<comment type="caution">
    <text evidence="1">The sequence shown here is derived from an EMBL/GenBank/DDBJ whole genome shotgun (WGS) entry which is preliminary data.</text>
</comment>
<keyword evidence="2" id="KW-1185">Reference proteome</keyword>
<gene>
    <name evidence="1" type="ORF">NLJ89_g1118</name>
</gene>
<reference evidence="1" key="1">
    <citation type="submission" date="2022-07" db="EMBL/GenBank/DDBJ databases">
        <title>Genome Sequence of Agrocybe chaxingu.</title>
        <authorList>
            <person name="Buettner E."/>
        </authorList>
    </citation>
    <scope>NUCLEOTIDE SEQUENCE</scope>
    <source>
        <strain evidence="1">MP-N11</strain>
    </source>
</reference>
<sequence>MPGFNQEPIRLESISTDHSAPILDLLRSESNPRSTQWLFSKLKGLKTNLSKDEHVTQTMSIISCAPVLDTLVVELDESFCGTPVETLIWTQISNLRRLKIVHIERLSRECCGVPGKCAALRILDILEDPSPTLKALYLDFFIYRLTYGERLRHYNYASIDAALAPILNTRYRHVKQFVIRSIGTAFTLPTDLHAFVARENKEFKKQFPLLREKRPGAVHLSFKLNYPRQDVQDVVLDGEAADFYQQQWT</sequence>
<evidence type="ECO:0000313" key="1">
    <source>
        <dbReference type="EMBL" id="KAJ3516468.1"/>
    </source>
</evidence>
<proteinExistence type="predicted"/>